<gene>
    <name evidence="1" type="ORF">ENQ76_15675</name>
</gene>
<name>A0A7C2K1S5_9PLAN</name>
<dbReference type="AlphaFoldDB" id="A0A7C2K1S5"/>
<protein>
    <submittedName>
        <fullName evidence="1">Uncharacterized protein</fullName>
    </submittedName>
</protein>
<evidence type="ECO:0000313" key="1">
    <source>
        <dbReference type="EMBL" id="HEN16900.1"/>
    </source>
</evidence>
<comment type="caution">
    <text evidence="1">The sequence shown here is derived from an EMBL/GenBank/DDBJ whole genome shotgun (WGS) entry which is preliminary data.</text>
</comment>
<reference evidence="1" key="1">
    <citation type="journal article" date="2020" name="mSystems">
        <title>Genome- and Community-Level Interaction Insights into Carbon Utilization and Element Cycling Functions of Hydrothermarchaeota in Hydrothermal Sediment.</title>
        <authorList>
            <person name="Zhou Z."/>
            <person name="Liu Y."/>
            <person name="Xu W."/>
            <person name="Pan J."/>
            <person name="Luo Z.H."/>
            <person name="Li M."/>
        </authorList>
    </citation>
    <scope>NUCLEOTIDE SEQUENCE [LARGE SCALE GENOMIC DNA]</scope>
    <source>
        <strain evidence="1">SpSt-339</strain>
    </source>
</reference>
<dbReference type="EMBL" id="DSOK01000429">
    <property type="protein sequence ID" value="HEN16900.1"/>
    <property type="molecule type" value="Genomic_DNA"/>
</dbReference>
<accession>A0A7C2K1S5</accession>
<sequence length="70" mass="7959">MSEANAQAAADQQRRYKEFLDLLPLTLTLAGLPASDVGKYFNEEQMELRSNAIQRAYKMARGLVREVITR</sequence>
<organism evidence="1">
    <name type="scientific">Schlesneria paludicola</name>
    <dbReference type="NCBI Taxonomy" id="360056"/>
    <lineage>
        <taxon>Bacteria</taxon>
        <taxon>Pseudomonadati</taxon>
        <taxon>Planctomycetota</taxon>
        <taxon>Planctomycetia</taxon>
        <taxon>Planctomycetales</taxon>
        <taxon>Planctomycetaceae</taxon>
        <taxon>Schlesneria</taxon>
    </lineage>
</organism>
<proteinExistence type="predicted"/>